<reference evidence="4" key="1">
    <citation type="submission" date="2025-08" db="UniProtKB">
        <authorList>
            <consortium name="Ensembl"/>
        </authorList>
    </citation>
    <scope>IDENTIFICATION</scope>
</reference>
<dbReference type="Ensembl" id="ENSMAMT00000023130.2">
    <property type="protein sequence ID" value="ENSMAMP00000022552.2"/>
    <property type="gene ID" value="ENSMAMG00000015110.2"/>
</dbReference>
<dbReference type="PANTHER" id="PTHR31594:SF16">
    <property type="entry name" value="SI:CH211-281L24.3"/>
    <property type="match status" value="1"/>
</dbReference>
<feature type="domain" description="Stonustoxin-like helical" evidence="3">
    <location>
        <begin position="240"/>
        <end position="284"/>
    </location>
</feature>
<dbReference type="InterPro" id="IPR048997">
    <property type="entry name" value="Stonustoxin-like_helical"/>
</dbReference>
<evidence type="ECO:0000259" key="2">
    <source>
        <dbReference type="Pfam" id="PF18078"/>
    </source>
</evidence>
<name>A0A3Q3MBI8_9TELE</name>
<protein>
    <submittedName>
        <fullName evidence="4">Uncharacterized protein</fullName>
    </submittedName>
</protein>
<feature type="signal peptide" evidence="1">
    <location>
        <begin position="1"/>
        <end position="19"/>
    </location>
</feature>
<keyword evidence="1" id="KW-0732">Signal</keyword>
<evidence type="ECO:0000259" key="3">
    <source>
        <dbReference type="Pfam" id="PF21109"/>
    </source>
</evidence>
<evidence type="ECO:0000313" key="4">
    <source>
        <dbReference type="Ensembl" id="ENSMAMP00000022552.2"/>
    </source>
</evidence>
<accession>A0A3Q3MBI8</accession>
<dbReference type="Pfam" id="PF21109">
    <property type="entry name" value="Stonustoxin_helical"/>
    <property type="match status" value="1"/>
</dbReference>
<dbReference type="AlphaFoldDB" id="A0A3Q3MBI8"/>
<dbReference type="Proteomes" id="UP000261640">
    <property type="component" value="Unplaced"/>
</dbReference>
<dbReference type="Pfam" id="PF18078">
    <property type="entry name" value="Thioredoxin_11"/>
    <property type="match status" value="1"/>
</dbReference>
<dbReference type="InterPro" id="IPR040581">
    <property type="entry name" value="Thioredoxin_11"/>
</dbReference>
<feature type="chain" id="PRO_5030975419" evidence="1">
    <location>
        <begin position="20"/>
        <end position="423"/>
    </location>
</feature>
<sequence length="423" mass="47456">LSSLPLCLPFPCFISLSWCCDTIGKNLYCVTHVGRYEQKRMTLWDRDDLENDTRERPKPNSDFEIVASESIEDKSSVLKVEASLKASFLSGLVEVEGSAKYLNDQKTSKNQARVTLTYKTTTKFKELSMNHLGRGNMKHQYVFDKGIATHVVTGILYGAQAFFVFDREGEGSLKMEDKDIANVEKFSCKFHGDFSLEKNPVTFQDAVEVYKSLPKLLGANGENAVPVKVWLLPLASLDSAAALPSIRGGGEEEAVLAEILKKRHSSPFNSEKLKEWMDCKEREICILKTFTNMMKNTKIVPSRNGVHEEILSAENAVCFAFTSLGRDEPYLSALSNYLKGTPESDDPQDPAAVDIEKQQWYASKEVADEMRKKAKLFNDFAEANKENKNVKFLTVGLTNETQKGSSIYLYKDVLSVGENFEPP</sequence>
<keyword evidence="5" id="KW-1185">Reference proteome</keyword>
<dbReference type="GeneTree" id="ENSGT00940000165425"/>
<proteinExistence type="predicted"/>
<dbReference type="PANTHER" id="PTHR31594">
    <property type="entry name" value="AIG1-TYPE G DOMAIN-CONTAINING PROTEIN"/>
    <property type="match status" value="1"/>
</dbReference>
<organism evidence="4 5">
    <name type="scientific">Mastacembelus armatus</name>
    <name type="common">zig-zag eel</name>
    <dbReference type="NCBI Taxonomy" id="205130"/>
    <lineage>
        <taxon>Eukaryota</taxon>
        <taxon>Metazoa</taxon>
        <taxon>Chordata</taxon>
        <taxon>Craniata</taxon>
        <taxon>Vertebrata</taxon>
        <taxon>Euteleostomi</taxon>
        <taxon>Actinopterygii</taxon>
        <taxon>Neopterygii</taxon>
        <taxon>Teleostei</taxon>
        <taxon>Neoteleostei</taxon>
        <taxon>Acanthomorphata</taxon>
        <taxon>Anabantaria</taxon>
        <taxon>Synbranchiformes</taxon>
        <taxon>Mastacembelidae</taxon>
        <taxon>Mastacembelus</taxon>
    </lineage>
</organism>
<dbReference type="InterPro" id="IPR052090">
    <property type="entry name" value="Cytolytic_pore-forming_toxin"/>
</dbReference>
<evidence type="ECO:0000256" key="1">
    <source>
        <dbReference type="SAM" id="SignalP"/>
    </source>
</evidence>
<feature type="domain" description="SNTX thioredoxin-like" evidence="2">
    <location>
        <begin position="296"/>
        <end position="422"/>
    </location>
</feature>
<evidence type="ECO:0000313" key="5">
    <source>
        <dbReference type="Proteomes" id="UP000261640"/>
    </source>
</evidence>
<reference evidence="4" key="2">
    <citation type="submission" date="2025-09" db="UniProtKB">
        <authorList>
            <consortium name="Ensembl"/>
        </authorList>
    </citation>
    <scope>IDENTIFICATION</scope>
</reference>